<evidence type="ECO:0000313" key="2">
    <source>
        <dbReference type="EMBL" id="CEM39621.1"/>
    </source>
</evidence>
<reference evidence="2 3" key="1">
    <citation type="submission" date="2014-11" db="EMBL/GenBank/DDBJ databases">
        <authorList>
            <person name="Zhu J."/>
            <person name="Qi W."/>
            <person name="Song R."/>
        </authorList>
    </citation>
    <scope>NUCLEOTIDE SEQUENCE [LARGE SCALE GENOMIC DNA]</scope>
</reference>
<feature type="compositionally biased region" description="Acidic residues" evidence="1">
    <location>
        <begin position="94"/>
        <end position="116"/>
    </location>
</feature>
<protein>
    <submittedName>
        <fullName evidence="2">Uncharacterized protein</fullName>
    </submittedName>
</protein>
<sequence length="148" mass="16725">MNVSLRRPELMEKGTTQAILRPYVIANYAGPGVEGKTISKAMQREFQVSEDARGNVRVLITNSAREEVRPVATVQLWLARHGWLILHPDKGEGGDDTDEDMSPPEGEKGDDDEVMETSEPLKEYIREVRMGNYGYYLEDIEVIDLESL</sequence>
<evidence type="ECO:0000313" key="3">
    <source>
        <dbReference type="Proteomes" id="UP000041254"/>
    </source>
</evidence>
<feature type="region of interest" description="Disordered" evidence="1">
    <location>
        <begin position="86"/>
        <end position="117"/>
    </location>
</feature>
<dbReference type="Proteomes" id="UP000041254">
    <property type="component" value="Unassembled WGS sequence"/>
</dbReference>
<dbReference type="EMBL" id="CDMY01001045">
    <property type="protein sequence ID" value="CEM39621.1"/>
    <property type="molecule type" value="Genomic_DNA"/>
</dbReference>
<gene>
    <name evidence="2" type="ORF">Vbra_19686</name>
</gene>
<dbReference type="InParanoid" id="A0A0G4H6Y2"/>
<dbReference type="AlphaFoldDB" id="A0A0G4H6Y2"/>
<dbReference type="VEuPathDB" id="CryptoDB:Vbra_19686"/>
<evidence type="ECO:0000256" key="1">
    <source>
        <dbReference type="SAM" id="MobiDB-lite"/>
    </source>
</evidence>
<accession>A0A0G4H6Y2</accession>
<name>A0A0G4H6Y2_VITBC</name>
<keyword evidence="3" id="KW-1185">Reference proteome</keyword>
<proteinExistence type="predicted"/>
<organism evidence="2 3">
    <name type="scientific">Vitrella brassicaformis (strain CCMP3155)</name>
    <dbReference type="NCBI Taxonomy" id="1169540"/>
    <lineage>
        <taxon>Eukaryota</taxon>
        <taxon>Sar</taxon>
        <taxon>Alveolata</taxon>
        <taxon>Colpodellida</taxon>
        <taxon>Vitrellaceae</taxon>
        <taxon>Vitrella</taxon>
    </lineage>
</organism>